<evidence type="ECO:0000313" key="8">
    <source>
        <dbReference type="Proteomes" id="UP001161423"/>
    </source>
</evidence>
<protein>
    <recommendedName>
        <fullName evidence="3 4">Protein GrpE</fullName>
    </recommendedName>
    <alternativeName>
        <fullName evidence="3">HSP-70 cofactor</fullName>
    </alternativeName>
</protein>
<dbReference type="Proteomes" id="UP001161423">
    <property type="component" value="Unassembled WGS sequence"/>
</dbReference>
<evidence type="ECO:0000313" key="7">
    <source>
        <dbReference type="EMBL" id="GLP98483.1"/>
    </source>
</evidence>
<name>A0ABQ5TRV1_9GAMM</name>
<dbReference type="EMBL" id="BSND01000003">
    <property type="protein sequence ID" value="GLP98483.1"/>
    <property type="molecule type" value="Genomic_DNA"/>
</dbReference>
<comment type="similarity">
    <text evidence="1 3 5">Belongs to the GrpE family.</text>
</comment>
<dbReference type="Gene3D" id="2.30.22.10">
    <property type="entry name" value="Head domain of nucleotide exchange factor GrpE"/>
    <property type="match status" value="1"/>
</dbReference>
<dbReference type="SUPFAM" id="SSF58014">
    <property type="entry name" value="Coiled-coil domain of nucleotide exchange factor GrpE"/>
    <property type="match status" value="1"/>
</dbReference>
<dbReference type="CDD" id="cd00446">
    <property type="entry name" value="GrpE"/>
    <property type="match status" value="1"/>
</dbReference>
<dbReference type="InterPro" id="IPR009012">
    <property type="entry name" value="GrpE_head"/>
</dbReference>
<reference evidence="7" key="2">
    <citation type="submission" date="2023-01" db="EMBL/GenBank/DDBJ databases">
        <title>Draft genome sequence of Methylophaga thalassica strain NBRC 102424.</title>
        <authorList>
            <person name="Sun Q."/>
            <person name="Mori K."/>
        </authorList>
    </citation>
    <scope>NUCLEOTIDE SEQUENCE</scope>
    <source>
        <strain evidence="7">NBRC 102424</strain>
    </source>
</reference>
<dbReference type="RefSeq" id="WP_284722212.1">
    <property type="nucleotide sequence ID" value="NZ_BSND01000003.1"/>
</dbReference>
<dbReference type="SUPFAM" id="SSF51064">
    <property type="entry name" value="Head domain of nucleotide exchange factor GrpE"/>
    <property type="match status" value="1"/>
</dbReference>
<evidence type="ECO:0000256" key="1">
    <source>
        <dbReference type="ARBA" id="ARBA00009054"/>
    </source>
</evidence>
<comment type="caution">
    <text evidence="7">The sequence shown here is derived from an EMBL/GenBank/DDBJ whole genome shotgun (WGS) entry which is preliminary data.</text>
</comment>
<dbReference type="Pfam" id="PF01025">
    <property type="entry name" value="GrpE"/>
    <property type="match status" value="1"/>
</dbReference>
<dbReference type="HAMAP" id="MF_01151">
    <property type="entry name" value="GrpE"/>
    <property type="match status" value="1"/>
</dbReference>
<comment type="subcellular location">
    <subcellularLocation>
        <location evidence="3">Cytoplasm</location>
    </subcellularLocation>
</comment>
<keyword evidence="8" id="KW-1185">Reference proteome</keyword>
<evidence type="ECO:0000256" key="5">
    <source>
        <dbReference type="RuleBase" id="RU004478"/>
    </source>
</evidence>
<gene>
    <name evidence="3 7" type="primary">grpE</name>
    <name evidence="7" type="ORF">GCM10007891_03370</name>
</gene>
<evidence type="ECO:0000256" key="6">
    <source>
        <dbReference type="SAM" id="MobiDB-lite"/>
    </source>
</evidence>
<keyword evidence="3" id="KW-0963">Cytoplasm</keyword>
<keyword evidence="3 4" id="KW-0346">Stress response</keyword>
<dbReference type="PANTHER" id="PTHR21237">
    <property type="entry name" value="GRPE PROTEIN"/>
    <property type="match status" value="1"/>
</dbReference>
<dbReference type="Gene3D" id="3.90.20.20">
    <property type="match status" value="1"/>
</dbReference>
<evidence type="ECO:0000256" key="4">
    <source>
        <dbReference type="RuleBase" id="RU000639"/>
    </source>
</evidence>
<reference evidence="7" key="1">
    <citation type="journal article" date="2014" name="Int. J. Syst. Evol. Microbiol.">
        <title>Complete genome of a new Firmicutes species belonging to the dominant human colonic microbiota ('Ruminococcus bicirculans') reveals two chromosomes and a selective capacity to utilize plant glucans.</title>
        <authorList>
            <consortium name="NISC Comparative Sequencing Program"/>
            <person name="Wegmann U."/>
            <person name="Louis P."/>
            <person name="Goesmann A."/>
            <person name="Henrissat B."/>
            <person name="Duncan S.H."/>
            <person name="Flint H.J."/>
        </authorList>
    </citation>
    <scope>NUCLEOTIDE SEQUENCE</scope>
    <source>
        <strain evidence="7">NBRC 102424</strain>
    </source>
</reference>
<sequence length="188" mass="20955">MKDQDAKKSIDEDLARNEPDATHESGTEHLNGDELSECEKKCAECEDKLLRLRAEMDNVAKRSTREVEKARKYAVSQLLEALLPIKDSLELGLESGQKNASLQTVLEGMALTREQLDTVLKTFGVELIDPIGQPFNPEQHEAMRVVSCKDVPPNTVCEVHQKGYLLHDRVIRPARVGVSKLPEPEAGN</sequence>
<dbReference type="InterPro" id="IPR013805">
    <property type="entry name" value="GrpE_CC"/>
</dbReference>
<dbReference type="InterPro" id="IPR000740">
    <property type="entry name" value="GrpE"/>
</dbReference>
<dbReference type="PROSITE" id="PS01071">
    <property type="entry name" value="GRPE"/>
    <property type="match status" value="1"/>
</dbReference>
<dbReference type="PANTHER" id="PTHR21237:SF23">
    <property type="entry name" value="GRPE PROTEIN HOMOLOG, MITOCHONDRIAL"/>
    <property type="match status" value="1"/>
</dbReference>
<comment type="function">
    <text evidence="3 4">Participates actively in the response to hyperosmotic and heat shock by preventing the aggregation of stress-denatured proteins, in association with DnaK and GrpE. It is the nucleotide exchange factor for DnaK and may function as a thermosensor. Unfolded proteins bind initially to DnaJ; upon interaction with the DnaJ-bound protein, DnaK hydrolyzes its bound ATP, resulting in the formation of a stable complex. GrpE releases ADP from DnaK; ATP binding to DnaK triggers the release of the substrate protein, thus completing the reaction cycle. Several rounds of ATP-dependent interactions between DnaJ, DnaK and GrpE are required for fully efficient folding.</text>
</comment>
<evidence type="ECO:0000256" key="3">
    <source>
        <dbReference type="HAMAP-Rule" id="MF_01151"/>
    </source>
</evidence>
<accession>A0ABQ5TRV1</accession>
<comment type="subunit">
    <text evidence="3">Homodimer.</text>
</comment>
<keyword evidence="2 3" id="KW-0143">Chaperone</keyword>
<dbReference type="PRINTS" id="PR00773">
    <property type="entry name" value="GRPEPROTEIN"/>
</dbReference>
<feature type="region of interest" description="Disordered" evidence="6">
    <location>
        <begin position="1"/>
        <end position="37"/>
    </location>
</feature>
<proteinExistence type="inferred from homology"/>
<dbReference type="NCBIfam" id="NF010738">
    <property type="entry name" value="PRK14140.1"/>
    <property type="match status" value="1"/>
</dbReference>
<evidence type="ECO:0000256" key="2">
    <source>
        <dbReference type="ARBA" id="ARBA00023186"/>
    </source>
</evidence>
<organism evidence="7 8">
    <name type="scientific">Methylophaga thalassica</name>
    <dbReference type="NCBI Taxonomy" id="40223"/>
    <lineage>
        <taxon>Bacteria</taxon>
        <taxon>Pseudomonadati</taxon>
        <taxon>Pseudomonadota</taxon>
        <taxon>Gammaproteobacteria</taxon>
        <taxon>Thiotrichales</taxon>
        <taxon>Piscirickettsiaceae</taxon>
        <taxon>Methylophaga</taxon>
    </lineage>
</organism>